<evidence type="ECO:0000256" key="3">
    <source>
        <dbReference type="ARBA" id="ARBA00022475"/>
    </source>
</evidence>
<dbReference type="InterPro" id="IPR050171">
    <property type="entry name" value="MFS_Transporters"/>
</dbReference>
<feature type="transmembrane region" description="Helical" evidence="7">
    <location>
        <begin position="226"/>
        <end position="243"/>
    </location>
</feature>
<feature type="transmembrane region" description="Helical" evidence="7">
    <location>
        <begin position="112"/>
        <end position="134"/>
    </location>
</feature>
<keyword evidence="6 7" id="KW-0472">Membrane</keyword>
<gene>
    <name evidence="9" type="ORF">C7S10_17425</name>
</gene>
<comment type="subcellular location">
    <subcellularLocation>
        <location evidence="1">Cell membrane</location>
        <topology evidence="1">Multi-pass membrane protein</topology>
    </subcellularLocation>
</comment>
<comment type="caution">
    <text evidence="9">The sequence shown here is derived from an EMBL/GenBank/DDBJ whole genome shotgun (WGS) entry which is preliminary data.</text>
</comment>
<feature type="transmembrane region" description="Helical" evidence="7">
    <location>
        <begin position="58"/>
        <end position="80"/>
    </location>
</feature>
<dbReference type="InterPro" id="IPR020846">
    <property type="entry name" value="MFS_dom"/>
</dbReference>
<dbReference type="PANTHER" id="PTHR23517:SF2">
    <property type="entry name" value="MULTIDRUG RESISTANCE PROTEIN MDTH"/>
    <property type="match status" value="1"/>
</dbReference>
<dbReference type="PROSITE" id="PS50850">
    <property type="entry name" value="MFS"/>
    <property type="match status" value="1"/>
</dbReference>
<feature type="domain" description="Major facilitator superfamily (MFS) profile" evidence="8">
    <location>
        <begin position="1"/>
        <end position="417"/>
    </location>
</feature>
<dbReference type="SUPFAM" id="SSF103473">
    <property type="entry name" value="MFS general substrate transporter"/>
    <property type="match status" value="1"/>
</dbReference>
<dbReference type="InterPro" id="IPR036259">
    <property type="entry name" value="MFS_trans_sf"/>
</dbReference>
<feature type="transmembrane region" description="Helical" evidence="7">
    <location>
        <begin position="319"/>
        <end position="339"/>
    </location>
</feature>
<evidence type="ECO:0000313" key="10">
    <source>
        <dbReference type="Proteomes" id="UP000244867"/>
    </source>
</evidence>
<keyword evidence="4 7" id="KW-0812">Transmembrane</keyword>
<feature type="transmembrane region" description="Helical" evidence="7">
    <location>
        <begin position="174"/>
        <end position="196"/>
    </location>
</feature>
<dbReference type="EMBL" id="PYXZ01000008">
    <property type="protein sequence ID" value="PUA79843.1"/>
    <property type="molecule type" value="Genomic_DNA"/>
</dbReference>
<feature type="transmembrane region" description="Helical" evidence="7">
    <location>
        <begin position="263"/>
        <end position="282"/>
    </location>
</feature>
<protein>
    <submittedName>
        <fullName evidence="9">MFS transporter</fullName>
    </submittedName>
</protein>
<keyword evidence="10" id="KW-1185">Reference proteome</keyword>
<feature type="transmembrane region" description="Helical" evidence="7">
    <location>
        <begin position="87"/>
        <end position="106"/>
    </location>
</feature>
<evidence type="ECO:0000256" key="7">
    <source>
        <dbReference type="SAM" id="Phobius"/>
    </source>
</evidence>
<dbReference type="Pfam" id="PF07690">
    <property type="entry name" value="MFS_1"/>
    <property type="match status" value="1"/>
</dbReference>
<evidence type="ECO:0000256" key="1">
    <source>
        <dbReference type="ARBA" id="ARBA00004651"/>
    </source>
</evidence>
<dbReference type="Proteomes" id="UP000244867">
    <property type="component" value="Unassembled WGS sequence"/>
</dbReference>
<dbReference type="AlphaFoldDB" id="A0A2R7YU58"/>
<dbReference type="OrthoDB" id="5379144at2"/>
<dbReference type="Gene3D" id="1.20.1250.20">
    <property type="entry name" value="MFS general substrate transporter like domains"/>
    <property type="match status" value="2"/>
</dbReference>
<dbReference type="GO" id="GO:0022857">
    <property type="term" value="F:transmembrane transporter activity"/>
    <property type="evidence" value="ECO:0007669"/>
    <property type="project" value="InterPro"/>
</dbReference>
<proteinExistence type="predicted"/>
<keyword evidence="5 7" id="KW-1133">Transmembrane helix</keyword>
<dbReference type="GO" id="GO:0005886">
    <property type="term" value="C:plasma membrane"/>
    <property type="evidence" value="ECO:0007669"/>
    <property type="project" value="UniProtKB-SubCell"/>
</dbReference>
<accession>A0A2R7YU58</accession>
<evidence type="ECO:0000256" key="5">
    <source>
        <dbReference type="ARBA" id="ARBA00022989"/>
    </source>
</evidence>
<organism evidence="9 10">
    <name type="scientific">Nocardioides currus</name>
    <dbReference type="NCBI Taxonomy" id="2133958"/>
    <lineage>
        <taxon>Bacteria</taxon>
        <taxon>Bacillati</taxon>
        <taxon>Actinomycetota</taxon>
        <taxon>Actinomycetes</taxon>
        <taxon>Propionibacteriales</taxon>
        <taxon>Nocardioidaceae</taxon>
        <taxon>Nocardioides</taxon>
    </lineage>
</organism>
<dbReference type="PANTHER" id="PTHR23517">
    <property type="entry name" value="RESISTANCE PROTEIN MDTM, PUTATIVE-RELATED-RELATED"/>
    <property type="match status" value="1"/>
</dbReference>
<dbReference type="RefSeq" id="WP_108345708.1">
    <property type="nucleotide sequence ID" value="NZ_PYXZ01000008.1"/>
</dbReference>
<name>A0A2R7YU58_9ACTN</name>
<feature type="transmembrane region" description="Helical" evidence="7">
    <location>
        <begin position="294"/>
        <end position="313"/>
    </location>
</feature>
<sequence>MSESSVERPGVSEFWSSLSTEGRWLLSTVVVQTLGRGLTLPFTIIYMNEVRGISLDLAGLLMAFIAVVALAVTGPGGVLVDRVGARRMLLFSTSCQLVGCVVIAFATTPLLFALGFAFLGINFGVSWPAFNALVAAVTTGETRQQYFGINFALINLGIGVGGIIGGFYADVTDATTFTVIFLADAASMLVPILLLLGPLRHVQGLAERPADDDAPGSYLAILRQPAVVWLTALTFLGTFVGYGQIEAGLPAFARSVNEVSTRVIGFGFAVNTATIVLLQFVVLRRISGRRRTRVLVVMTALWAVAWLTLGLTGVVAGTLAAAIGVLAFNGVFALGETLLQPTIPAITNDMAPDHLRGRYNAISAGAFQAGTILGPVVAGVMIDHGWSWAFIAMIVAGCSAMAVLALVVERLITPAVNGIAGPAAPLTDPATGEQVVAD</sequence>
<reference evidence="9 10" key="1">
    <citation type="submission" date="2018-03" db="EMBL/GenBank/DDBJ databases">
        <authorList>
            <person name="Keele B.F."/>
        </authorList>
    </citation>
    <scope>NUCLEOTIDE SEQUENCE [LARGE SCALE GENOMIC DNA]</scope>
    <source>
        <strain evidence="9 10">IB-3</strain>
    </source>
</reference>
<evidence type="ECO:0000256" key="6">
    <source>
        <dbReference type="ARBA" id="ARBA00023136"/>
    </source>
</evidence>
<feature type="transmembrane region" description="Helical" evidence="7">
    <location>
        <begin position="146"/>
        <end position="168"/>
    </location>
</feature>
<evidence type="ECO:0000259" key="8">
    <source>
        <dbReference type="PROSITE" id="PS50850"/>
    </source>
</evidence>
<evidence type="ECO:0000313" key="9">
    <source>
        <dbReference type="EMBL" id="PUA79843.1"/>
    </source>
</evidence>
<dbReference type="InterPro" id="IPR011701">
    <property type="entry name" value="MFS"/>
</dbReference>
<keyword evidence="2" id="KW-0813">Transport</keyword>
<evidence type="ECO:0000256" key="2">
    <source>
        <dbReference type="ARBA" id="ARBA00022448"/>
    </source>
</evidence>
<keyword evidence="3" id="KW-1003">Cell membrane</keyword>
<evidence type="ECO:0000256" key="4">
    <source>
        <dbReference type="ARBA" id="ARBA00022692"/>
    </source>
</evidence>
<feature type="transmembrane region" description="Helical" evidence="7">
    <location>
        <begin position="359"/>
        <end position="382"/>
    </location>
</feature>
<feature type="transmembrane region" description="Helical" evidence="7">
    <location>
        <begin position="388"/>
        <end position="408"/>
    </location>
</feature>